<dbReference type="EMBL" id="QYYD01000014">
    <property type="protein sequence ID" value="RJF70853.1"/>
    <property type="molecule type" value="Genomic_DNA"/>
</dbReference>
<evidence type="ECO:0000313" key="3">
    <source>
        <dbReference type="Proteomes" id="UP000285523"/>
    </source>
</evidence>
<organism evidence="2 3">
    <name type="scientific">Rhodopseudomonas palustris</name>
    <dbReference type="NCBI Taxonomy" id="1076"/>
    <lineage>
        <taxon>Bacteria</taxon>
        <taxon>Pseudomonadati</taxon>
        <taxon>Pseudomonadota</taxon>
        <taxon>Alphaproteobacteria</taxon>
        <taxon>Hyphomicrobiales</taxon>
        <taxon>Nitrobacteraceae</taxon>
        <taxon>Rhodopseudomonas</taxon>
    </lineage>
</organism>
<dbReference type="Proteomes" id="UP000285523">
    <property type="component" value="Unassembled WGS sequence"/>
</dbReference>
<feature type="signal peptide" evidence="1">
    <location>
        <begin position="1"/>
        <end position="20"/>
    </location>
</feature>
<proteinExistence type="predicted"/>
<reference evidence="2 3" key="1">
    <citation type="submission" date="2018-09" db="EMBL/GenBank/DDBJ databases">
        <title>Draft genome sequence of Rhodopseudomonas palustris 2.1.18.</title>
        <authorList>
            <person name="Robertson S.L."/>
            <person name="Meyer T.E."/>
            <person name="Kyndt J.A."/>
        </authorList>
    </citation>
    <scope>NUCLEOTIDE SEQUENCE [LARGE SCALE GENOMIC DNA]</scope>
    <source>
        <strain evidence="2 3">2.1.18</strain>
    </source>
</reference>
<evidence type="ECO:0000256" key="1">
    <source>
        <dbReference type="SAM" id="SignalP"/>
    </source>
</evidence>
<protein>
    <submittedName>
        <fullName evidence="2">Uncharacterized protein</fullName>
    </submittedName>
</protein>
<evidence type="ECO:0000313" key="2">
    <source>
        <dbReference type="EMBL" id="RJF70853.1"/>
    </source>
</evidence>
<gene>
    <name evidence="2" type="ORF">D4Q52_14565</name>
</gene>
<feature type="chain" id="PRO_5019245723" evidence="1">
    <location>
        <begin position="21"/>
        <end position="179"/>
    </location>
</feature>
<accession>A0A418V454</accession>
<sequence>MIRLVLALPLLTVATMFAHAEERMLLTPPKGFKVVAESSTDKTKTTVLVPQGQSVANWTEKLSTQVLFKQTDEAPEVFRARAEKAALAECPGASFEKLKGGTENLYPVAAWIETCAKPKDGGAPLQTWTKAVQGRENFYVLQKSQRYTPGAKQLKALTKLFDASRVCDTRVPGQRCQQK</sequence>
<dbReference type="OrthoDB" id="6116092at2"/>
<keyword evidence="1" id="KW-0732">Signal</keyword>
<dbReference type="AlphaFoldDB" id="A0A418V454"/>
<name>A0A418V454_RHOPL</name>
<comment type="caution">
    <text evidence="2">The sequence shown here is derived from an EMBL/GenBank/DDBJ whole genome shotgun (WGS) entry which is preliminary data.</text>
</comment>